<dbReference type="PANTHER" id="PTHR47338:SF5">
    <property type="entry name" value="ZN(II)2CYS6 TRANSCRIPTION FACTOR (EUROFUNG)"/>
    <property type="match status" value="1"/>
</dbReference>
<dbReference type="GO" id="GO:0003677">
    <property type="term" value="F:DNA binding"/>
    <property type="evidence" value="ECO:0007669"/>
    <property type="project" value="InterPro"/>
</dbReference>
<evidence type="ECO:0000256" key="3">
    <source>
        <dbReference type="ARBA" id="ARBA00023015"/>
    </source>
</evidence>
<dbReference type="GO" id="GO:0000981">
    <property type="term" value="F:DNA-binding transcription factor activity, RNA polymerase II-specific"/>
    <property type="evidence" value="ECO:0007669"/>
    <property type="project" value="InterPro"/>
</dbReference>
<dbReference type="GO" id="GO:0005634">
    <property type="term" value="C:nucleus"/>
    <property type="evidence" value="ECO:0007669"/>
    <property type="project" value="UniProtKB-SubCell"/>
</dbReference>
<evidence type="ECO:0000256" key="2">
    <source>
        <dbReference type="ARBA" id="ARBA00022723"/>
    </source>
</evidence>
<protein>
    <recommendedName>
        <fullName evidence="7">Zn(2)-C6 fungal-type domain-containing protein</fullName>
    </recommendedName>
</protein>
<dbReference type="InterPro" id="IPR020448">
    <property type="entry name" value="Maltose_ferment_reg_DNA-bd"/>
</dbReference>
<evidence type="ECO:0000256" key="1">
    <source>
        <dbReference type="ARBA" id="ARBA00004123"/>
    </source>
</evidence>
<organism evidence="8 9">
    <name type="scientific">Clonostachys rhizophaga</name>
    <dbReference type="NCBI Taxonomy" id="160324"/>
    <lineage>
        <taxon>Eukaryota</taxon>
        <taxon>Fungi</taxon>
        <taxon>Dikarya</taxon>
        <taxon>Ascomycota</taxon>
        <taxon>Pezizomycotina</taxon>
        <taxon>Sordariomycetes</taxon>
        <taxon>Hypocreomycetidae</taxon>
        <taxon>Hypocreales</taxon>
        <taxon>Bionectriaceae</taxon>
        <taxon>Clonostachys</taxon>
    </lineage>
</organism>
<dbReference type="PRINTS" id="PR00054">
    <property type="entry name" value="FUNGALZNCYS"/>
</dbReference>
<keyword evidence="2" id="KW-0479">Metal-binding</keyword>
<name>A0A9N9VUT1_9HYPO</name>
<comment type="subcellular location">
    <subcellularLocation>
        <location evidence="1">Nucleus</location>
    </subcellularLocation>
</comment>
<evidence type="ECO:0000313" key="8">
    <source>
        <dbReference type="EMBL" id="CAH0028755.1"/>
    </source>
</evidence>
<comment type="caution">
    <text evidence="8">The sequence shown here is derived from an EMBL/GenBank/DDBJ whole genome shotgun (WGS) entry which is preliminary data.</text>
</comment>
<dbReference type="PROSITE" id="PS50048">
    <property type="entry name" value="ZN2_CY6_FUNGAL_2"/>
    <property type="match status" value="1"/>
</dbReference>
<feature type="compositionally biased region" description="Basic residues" evidence="6">
    <location>
        <begin position="39"/>
        <end position="50"/>
    </location>
</feature>
<dbReference type="InterPro" id="IPR050815">
    <property type="entry name" value="TF_fung"/>
</dbReference>
<evidence type="ECO:0000256" key="4">
    <source>
        <dbReference type="ARBA" id="ARBA00023163"/>
    </source>
</evidence>
<dbReference type="PROSITE" id="PS00463">
    <property type="entry name" value="ZN2_CY6_FUNGAL_1"/>
    <property type="match status" value="1"/>
</dbReference>
<keyword evidence="5" id="KW-0539">Nucleus</keyword>
<dbReference type="CDD" id="cd00067">
    <property type="entry name" value="GAL4"/>
    <property type="match status" value="1"/>
</dbReference>
<sequence length="256" mass="28080">MSKQACDSCRQRKVKCDQLSPTCSPCQLSGLLCSYYKPRRKRGPKPRHRSLAVGSRQTVQPGHGMSCSLATPGSTAPVEDASRGNKSGSTNDFNNSLALCHQTLLSALAAEGRTPQETVERCISIYMQSVFPLQPIICEPTLRSHASLILPSVMTGTTHSQSGWIQESIGAIRSYALTTSLCALVAHIHPCKKHPQDDTISSLFLELSQATFRAFIDYDITYPTAASLAIRIFQVSCYQMTGYSSCHGIKWMKLFD</sequence>
<dbReference type="InterPro" id="IPR001138">
    <property type="entry name" value="Zn2Cys6_DnaBD"/>
</dbReference>
<feature type="region of interest" description="Disordered" evidence="6">
    <location>
        <begin position="39"/>
        <end position="88"/>
    </location>
</feature>
<proteinExistence type="predicted"/>
<dbReference type="AlphaFoldDB" id="A0A9N9VUT1"/>
<dbReference type="Gene3D" id="4.10.240.10">
    <property type="entry name" value="Zn(2)-C6 fungal-type DNA-binding domain"/>
    <property type="match status" value="1"/>
</dbReference>
<dbReference type="GO" id="GO:0008270">
    <property type="term" value="F:zinc ion binding"/>
    <property type="evidence" value="ECO:0007669"/>
    <property type="project" value="InterPro"/>
</dbReference>
<dbReference type="SUPFAM" id="SSF57701">
    <property type="entry name" value="Zn2/Cys6 DNA-binding domain"/>
    <property type="match status" value="1"/>
</dbReference>
<dbReference type="EMBL" id="CABFNQ020000736">
    <property type="protein sequence ID" value="CAH0028755.1"/>
    <property type="molecule type" value="Genomic_DNA"/>
</dbReference>
<dbReference type="Pfam" id="PF00172">
    <property type="entry name" value="Zn_clus"/>
    <property type="match status" value="1"/>
</dbReference>
<gene>
    <name evidence="8" type="ORF">CRHIZ90672A_00014310</name>
</gene>
<dbReference type="OrthoDB" id="416217at2759"/>
<accession>A0A9N9VUT1</accession>
<feature type="domain" description="Zn(2)-C6 fungal-type" evidence="7">
    <location>
        <begin position="5"/>
        <end position="35"/>
    </location>
</feature>
<evidence type="ECO:0000259" key="7">
    <source>
        <dbReference type="PROSITE" id="PS50048"/>
    </source>
</evidence>
<keyword evidence="9" id="KW-1185">Reference proteome</keyword>
<reference evidence="8" key="1">
    <citation type="submission" date="2021-10" db="EMBL/GenBank/DDBJ databases">
        <authorList>
            <person name="Piombo E."/>
        </authorList>
    </citation>
    <scope>NUCLEOTIDE SEQUENCE</scope>
</reference>
<dbReference type="Proteomes" id="UP000696573">
    <property type="component" value="Unassembled WGS sequence"/>
</dbReference>
<dbReference type="SMART" id="SM00066">
    <property type="entry name" value="GAL4"/>
    <property type="match status" value="1"/>
</dbReference>
<dbReference type="PANTHER" id="PTHR47338">
    <property type="entry name" value="ZN(II)2CYS6 TRANSCRIPTION FACTOR (EUROFUNG)-RELATED"/>
    <property type="match status" value="1"/>
</dbReference>
<dbReference type="InterPro" id="IPR036864">
    <property type="entry name" value="Zn2-C6_fun-type_DNA-bd_sf"/>
</dbReference>
<keyword evidence="4" id="KW-0804">Transcription</keyword>
<evidence type="ECO:0000256" key="5">
    <source>
        <dbReference type="ARBA" id="ARBA00023242"/>
    </source>
</evidence>
<evidence type="ECO:0000313" key="9">
    <source>
        <dbReference type="Proteomes" id="UP000696573"/>
    </source>
</evidence>
<evidence type="ECO:0000256" key="6">
    <source>
        <dbReference type="SAM" id="MobiDB-lite"/>
    </source>
</evidence>
<keyword evidence="3" id="KW-0805">Transcription regulation</keyword>